<dbReference type="InterPro" id="IPR046373">
    <property type="entry name" value="Acyl-CoA_Oxase/DH_mid-dom_sf"/>
</dbReference>
<dbReference type="SUPFAM" id="SSF47203">
    <property type="entry name" value="Acyl-CoA dehydrogenase C-terminal domain-like"/>
    <property type="match status" value="1"/>
</dbReference>
<dbReference type="Pfam" id="PF08028">
    <property type="entry name" value="Acyl-CoA_dh_2"/>
    <property type="match status" value="1"/>
</dbReference>
<accession>A0A6L6Q4W2</accession>
<proteinExistence type="predicted"/>
<dbReference type="Gene3D" id="1.20.140.10">
    <property type="entry name" value="Butyryl-CoA Dehydrogenase, subunit A, domain 3"/>
    <property type="match status" value="1"/>
</dbReference>
<dbReference type="InterPro" id="IPR037069">
    <property type="entry name" value="AcylCoA_DH/ox_N_sf"/>
</dbReference>
<dbReference type="AlphaFoldDB" id="A0A6L6Q4W2"/>
<evidence type="ECO:0000259" key="2">
    <source>
        <dbReference type="Pfam" id="PF08028"/>
    </source>
</evidence>
<dbReference type="SUPFAM" id="SSF56645">
    <property type="entry name" value="Acyl-CoA dehydrogenase NM domain-like"/>
    <property type="match status" value="1"/>
</dbReference>
<feature type="domain" description="Acyl-CoA dehydrogenase C-terminal" evidence="2">
    <location>
        <begin position="236"/>
        <end position="365"/>
    </location>
</feature>
<dbReference type="InterPro" id="IPR013107">
    <property type="entry name" value="Acyl-CoA_DH_C"/>
</dbReference>
<reference evidence="3 4" key="1">
    <citation type="submission" date="2019-11" db="EMBL/GenBank/DDBJ databases">
        <title>Type strains purchased from KCTC, JCM and DSMZ.</title>
        <authorList>
            <person name="Lu H."/>
        </authorList>
    </citation>
    <scope>NUCLEOTIDE SEQUENCE [LARGE SCALE GENOMIC DNA]</scope>
    <source>
        <strain evidence="3 4">KCTC 42409</strain>
    </source>
</reference>
<comment type="caution">
    <text evidence="3">The sequence shown here is derived from an EMBL/GenBank/DDBJ whole genome shotgun (WGS) entry which is preliminary data.</text>
</comment>
<dbReference type="PIRSF" id="PIRSF016578">
    <property type="entry name" value="HsaA"/>
    <property type="match status" value="1"/>
</dbReference>
<dbReference type="Gene3D" id="1.10.540.10">
    <property type="entry name" value="Acyl-CoA dehydrogenase/oxidase, N-terminal domain"/>
    <property type="match status" value="1"/>
</dbReference>
<evidence type="ECO:0000313" key="4">
    <source>
        <dbReference type="Proteomes" id="UP000484015"/>
    </source>
</evidence>
<evidence type="ECO:0000313" key="3">
    <source>
        <dbReference type="EMBL" id="MTW04807.1"/>
    </source>
</evidence>
<dbReference type="Proteomes" id="UP000484015">
    <property type="component" value="Unassembled WGS sequence"/>
</dbReference>
<protein>
    <submittedName>
        <fullName evidence="3">Acyl-CoA dehydrogenase</fullName>
    </submittedName>
</protein>
<dbReference type="RefSeq" id="WP_155441165.1">
    <property type="nucleotide sequence ID" value="NZ_WNLA01000018.1"/>
</dbReference>
<gene>
    <name evidence="3" type="ORF">GM668_22280</name>
</gene>
<dbReference type="GO" id="GO:0016627">
    <property type="term" value="F:oxidoreductase activity, acting on the CH-CH group of donors"/>
    <property type="evidence" value="ECO:0007669"/>
    <property type="project" value="InterPro"/>
</dbReference>
<dbReference type="GO" id="GO:0050660">
    <property type="term" value="F:flavin adenine dinucleotide binding"/>
    <property type="evidence" value="ECO:0007669"/>
    <property type="project" value="InterPro"/>
</dbReference>
<name>A0A6L6Q4W2_9BURK</name>
<dbReference type="EMBL" id="WNLA01000018">
    <property type="protein sequence ID" value="MTW04807.1"/>
    <property type="molecule type" value="Genomic_DNA"/>
</dbReference>
<dbReference type="OrthoDB" id="7316074at2"/>
<organism evidence="3 4">
    <name type="scientific">Pseudoduganella ginsengisoli</name>
    <dbReference type="NCBI Taxonomy" id="1462440"/>
    <lineage>
        <taxon>Bacteria</taxon>
        <taxon>Pseudomonadati</taxon>
        <taxon>Pseudomonadota</taxon>
        <taxon>Betaproteobacteria</taxon>
        <taxon>Burkholderiales</taxon>
        <taxon>Oxalobacteraceae</taxon>
        <taxon>Telluria group</taxon>
        <taxon>Pseudoduganella</taxon>
    </lineage>
</organism>
<keyword evidence="4" id="KW-1185">Reference proteome</keyword>
<dbReference type="InterPro" id="IPR009100">
    <property type="entry name" value="AcylCoA_DH/oxidase_NM_dom_sf"/>
</dbReference>
<sequence length="370" mass="39490">MPPPPSCPVPELSERDGSRLRRHAAAADAGGFLHPVQQALIHRRGWLRMLAPLAAGGMEWPLPKAVRLEEAVARQDGSAGWVVTLCAGAGWFAGFLPTDVARGVVGTHRVCPAGSGAPTGYADEEGSGFRLTGRWDYASGAPMATHFTLNAVLRRGGLPLLDESGAPRIRAFLVPARHVQIEATWNMTGLRGTASHSYRIEGQWVPAGYGFAIRPDAATAAGPLYRFPFYSLAYVTLAANVAGMAAHFMALAAECLAHRRQPGTQAPVAQASVVATLSAALHRSFDDARSAFYAALDAGWARVEGGEALDEQGMTVLKEVSLALVRVSREAVDGLYPYCGLYAAREDSAINRVWRDFHTASQHALLLALD</sequence>
<dbReference type="Gene3D" id="2.40.110.10">
    <property type="entry name" value="Butyryl-CoA Dehydrogenase, subunit A, domain 2"/>
    <property type="match status" value="1"/>
</dbReference>
<evidence type="ECO:0000256" key="1">
    <source>
        <dbReference type="ARBA" id="ARBA00023002"/>
    </source>
</evidence>
<keyword evidence="1" id="KW-0560">Oxidoreductase</keyword>
<dbReference type="InterPro" id="IPR036250">
    <property type="entry name" value="AcylCo_DH-like_C"/>
</dbReference>